<evidence type="ECO:0000259" key="1">
    <source>
        <dbReference type="Pfam" id="PF26343"/>
    </source>
</evidence>
<dbReference type="InterPro" id="IPR058652">
    <property type="entry name" value="VapC50_C"/>
</dbReference>
<dbReference type="AlphaFoldDB" id="A0A2L0H9T7"/>
<evidence type="ECO:0000313" key="2">
    <source>
        <dbReference type="EMBL" id="AUX77932.1"/>
    </source>
</evidence>
<dbReference type="RefSeq" id="WP_234828062.1">
    <property type="nucleotide sequence ID" value="NZ_CP024307.1"/>
</dbReference>
<accession>A0A2L0H9T7</accession>
<feature type="domain" description="VapC50 C-terminal" evidence="1">
    <location>
        <begin position="83"/>
        <end position="118"/>
    </location>
</feature>
<proteinExistence type="predicted"/>
<sequence length="161" mass="18167">MTRNLVSDYGMEPSRAEALRTIMEEAFPEATAEGWEEMEPEMRNDPKDRHVVAAAVAVEATIIVTSNIRDFGNLPEGIIALTPDEFLSKIFARHPKEVLEALTIQGAAYRRPELTAGDQPDKVRLKFFRSEGWLRPSCFQPAETERHCGASSYPHNTFMRS</sequence>
<reference evidence="2 3" key="1">
    <citation type="submission" date="2017-10" db="EMBL/GenBank/DDBJ databases">
        <title>Analysis of the genome sequences of Rhizobium populations associated to common bean (phaseolus vulgaris).</title>
        <authorList>
            <person name="Bustos P."/>
            <person name="Santamaria R.I."/>
            <person name="Miranda-Sanchez F."/>
            <person name="Perez-Carrascal O."/>
            <person name="Juarez S."/>
            <person name="Lozano L."/>
            <person name="Martinez-Flores I."/>
            <person name="Vinuesa P."/>
            <person name="Martinez-Romero E."/>
            <person name="Cevallos M.A."/>
            <person name="Romero D."/>
            <person name="Davila G."/>
            <person name="Gonzalez V."/>
        </authorList>
    </citation>
    <scope>NUCLEOTIDE SEQUENCE [LARGE SCALE GENOMIC DNA]</scope>
    <source>
        <strain evidence="2 3">NXT3</strain>
    </source>
</reference>
<evidence type="ECO:0000313" key="3">
    <source>
        <dbReference type="Proteomes" id="UP000239340"/>
    </source>
</evidence>
<dbReference type="Pfam" id="PF26343">
    <property type="entry name" value="VapC50_C"/>
    <property type="match status" value="1"/>
</dbReference>
<dbReference type="Proteomes" id="UP000239340">
    <property type="component" value="Chromosome"/>
</dbReference>
<organism evidence="2 3">
    <name type="scientific">Rhizobium fredii</name>
    <name type="common">Sinorhizobium fredii</name>
    <dbReference type="NCBI Taxonomy" id="380"/>
    <lineage>
        <taxon>Bacteria</taxon>
        <taxon>Pseudomonadati</taxon>
        <taxon>Pseudomonadota</taxon>
        <taxon>Alphaproteobacteria</taxon>
        <taxon>Hyphomicrobiales</taxon>
        <taxon>Rhizobiaceae</taxon>
        <taxon>Sinorhizobium/Ensifer group</taxon>
        <taxon>Sinorhizobium</taxon>
    </lineage>
</organism>
<gene>
    <name evidence="2" type="ORF">NXT3_CH03397</name>
</gene>
<name>A0A2L0H9T7_RHIFR</name>
<dbReference type="EMBL" id="CP024307">
    <property type="protein sequence ID" value="AUX77932.1"/>
    <property type="molecule type" value="Genomic_DNA"/>
</dbReference>
<protein>
    <recommendedName>
        <fullName evidence="1">VapC50 C-terminal domain-containing protein</fullName>
    </recommendedName>
</protein>